<dbReference type="InterPro" id="IPR015222">
    <property type="entry name" value="Tam41"/>
</dbReference>
<keyword evidence="11" id="KW-0999">Mitochondrion inner membrane</keyword>
<evidence type="ECO:0000256" key="9">
    <source>
        <dbReference type="ARBA" id="ARBA00022679"/>
    </source>
</evidence>
<keyword evidence="20" id="KW-1185">Reference proteome</keyword>
<evidence type="ECO:0000256" key="14">
    <source>
        <dbReference type="ARBA" id="ARBA00023128"/>
    </source>
</evidence>
<protein>
    <recommendedName>
        <fullName evidence="7">Phosphatidate cytidylyltransferase, mitochondrial</fullName>
        <ecNumber evidence="6">2.7.7.41</ecNumber>
    </recommendedName>
    <alternativeName>
        <fullName evidence="18">CDP-diacylglycerol synthase</fullName>
    </alternativeName>
</protein>
<proteinExistence type="inferred from homology"/>
<comment type="pathway">
    <text evidence="4">Lipid metabolism.</text>
</comment>
<evidence type="ECO:0000256" key="16">
    <source>
        <dbReference type="ARBA" id="ARBA00023209"/>
    </source>
</evidence>
<comment type="subcellular location">
    <subcellularLocation>
        <location evidence="2">Mitochondrion inner membrane</location>
        <topology evidence="2">Peripheral membrane protein</topology>
        <orientation evidence="2">Matrix side</orientation>
    </subcellularLocation>
</comment>
<name>A0A8H7PS09_MORIS</name>
<evidence type="ECO:0000256" key="10">
    <source>
        <dbReference type="ARBA" id="ARBA00022695"/>
    </source>
</evidence>
<evidence type="ECO:0000256" key="12">
    <source>
        <dbReference type="ARBA" id="ARBA00022842"/>
    </source>
</evidence>
<reference evidence="19" key="1">
    <citation type="submission" date="2020-12" db="EMBL/GenBank/DDBJ databases">
        <title>Metabolic potential, ecology and presence of endohyphal bacteria is reflected in genomic diversity of Mucoromycotina.</title>
        <authorList>
            <person name="Muszewska A."/>
            <person name="Okrasinska A."/>
            <person name="Steczkiewicz K."/>
            <person name="Drgas O."/>
            <person name="Orlowska M."/>
            <person name="Perlinska-Lenart U."/>
            <person name="Aleksandrzak-Piekarczyk T."/>
            <person name="Szatraj K."/>
            <person name="Zielenkiewicz U."/>
            <person name="Pilsyk S."/>
            <person name="Malc E."/>
            <person name="Mieczkowski P."/>
            <person name="Kruszewska J.S."/>
            <person name="Biernat P."/>
            <person name="Pawlowska J."/>
        </authorList>
    </citation>
    <scope>NUCLEOTIDE SEQUENCE</scope>
    <source>
        <strain evidence="19">WA0000067209</strain>
    </source>
</reference>
<dbReference type="GO" id="GO:0016024">
    <property type="term" value="P:CDP-diacylglycerol biosynthetic process"/>
    <property type="evidence" value="ECO:0007669"/>
    <property type="project" value="UniProtKB-UniPathway"/>
</dbReference>
<organism evidence="19 20">
    <name type="scientific">Mortierella isabellina</name>
    <name type="common">Filamentous fungus</name>
    <name type="synonym">Umbelopsis isabellina</name>
    <dbReference type="NCBI Taxonomy" id="91625"/>
    <lineage>
        <taxon>Eukaryota</taxon>
        <taxon>Fungi</taxon>
        <taxon>Fungi incertae sedis</taxon>
        <taxon>Mucoromycota</taxon>
        <taxon>Mucoromycotina</taxon>
        <taxon>Umbelopsidomycetes</taxon>
        <taxon>Umbelopsidales</taxon>
        <taxon>Umbelopsidaceae</taxon>
        <taxon>Umbelopsis</taxon>
    </lineage>
</organism>
<keyword evidence="17" id="KW-1208">Phospholipid metabolism</keyword>
<keyword evidence="13" id="KW-0443">Lipid metabolism</keyword>
<evidence type="ECO:0000256" key="5">
    <source>
        <dbReference type="ARBA" id="ARBA00005458"/>
    </source>
</evidence>
<dbReference type="PANTHER" id="PTHR13619">
    <property type="entry name" value="PHOSPHATIDATE CYTIDYLYLTRANSFERASE, MITOCHONDRIAL"/>
    <property type="match status" value="1"/>
</dbReference>
<evidence type="ECO:0000256" key="1">
    <source>
        <dbReference type="ARBA" id="ARBA00001946"/>
    </source>
</evidence>
<evidence type="ECO:0000256" key="11">
    <source>
        <dbReference type="ARBA" id="ARBA00022792"/>
    </source>
</evidence>
<evidence type="ECO:0000256" key="15">
    <source>
        <dbReference type="ARBA" id="ARBA00023136"/>
    </source>
</evidence>
<dbReference type="PANTHER" id="PTHR13619:SF0">
    <property type="entry name" value="PHOSPHATIDATE CYTIDYLYLTRANSFERASE, MITOCHONDRIAL"/>
    <property type="match status" value="1"/>
</dbReference>
<keyword evidence="8" id="KW-0444">Lipid biosynthesis</keyword>
<evidence type="ECO:0000256" key="6">
    <source>
        <dbReference type="ARBA" id="ARBA00012487"/>
    </source>
</evidence>
<evidence type="ECO:0000313" key="20">
    <source>
        <dbReference type="Proteomes" id="UP000654370"/>
    </source>
</evidence>
<keyword evidence="12" id="KW-0460">Magnesium</keyword>
<dbReference type="Pfam" id="PF09139">
    <property type="entry name" value="Tam41_Mmp37"/>
    <property type="match status" value="1"/>
</dbReference>
<dbReference type="GO" id="GO:0004605">
    <property type="term" value="F:phosphatidate cytidylyltransferase activity"/>
    <property type="evidence" value="ECO:0007669"/>
    <property type="project" value="UniProtKB-EC"/>
</dbReference>
<dbReference type="AlphaFoldDB" id="A0A8H7PS09"/>
<keyword evidence="16" id="KW-0594">Phospholipid biosynthesis</keyword>
<dbReference type="OrthoDB" id="341477at2759"/>
<keyword evidence="15" id="KW-0472">Membrane</keyword>
<comment type="similarity">
    <text evidence="5">Belongs to the TAM41 family.</text>
</comment>
<accession>A0A8H7PS09</accession>
<evidence type="ECO:0000256" key="2">
    <source>
        <dbReference type="ARBA" id="ARBA00004443"/>
    </source>
</evidence>
<dbReference type="Proteomes" id="UP000654370">
    <property type="component" value="Unassembled WGS sequence"/>
</dbReference>
<evidence type="ECO:0000256" key="18">
    <source>
        <dbReference type="ARBA" id="ARBA00029893"/>
    </source>
</evidence>
<dbReference type="PIRSF" id="PIRSF028840">
    <property type="entry name" value="Mmp37"/>
    <property type="match status" value="1"/>
</dbReference>
<comment type="pathway">
    <text evidence="3">Phospholipid metabolism; CDP-diacylglycerol biosynthesis; CDP-diacylglycerol from sn-glycerol 3-phosphate: step 3/3.</text>
</comment>
<keyword evidence="14" id="KW-0496">Mitochondrion</keyword>
<dbReference type="EMBL" id="JAEPQZ010000007">
    <property type="protein sequence ID" value="KAG2179207.1"/>
    <property type="molecule type" value="Genomic_DNA"/>
</dbReference>
<evidence type="ECO:0000256" key="8">
    <source>
        <dbReference type="ARBA" id="ARBA00022516"/>
    </source>
</evidence>
<comment type="cofactor">
    <cofactor evidence="1">
        <name>Mg(2+)</name>
        <dbReference type="ChEBI" id="CHEBI:18420"/>
    </cofactor>
</comment>
<dbReference type="GO" id="GO:0005743">
    <property type="term" value="C:mitochondrial inner membrane"/>
    <property type="evidence" value="ECO:0007669"/>
    <property type="project" value="UniProtKB-SubCell"/>
</dbReference>
<sequence>MIALTQYRALVSRATTQSGLRSLYVTRLYSSSSAEQKADTDKENTEEKPTPTFFQRYNFKPSNIPDSPEFGTNQYISIDEEVKQRLKDVINTFNAPIRYSFAYGSGVFQQKGYDSKNQPMVDFIFGVTHPHHWHSLNIQQNAHHYSMARRFGSNVTTLLQEKVGAGVYFNPYVEVNGMMIKYGVVSIDKLCKDLLDWDTLYLAGRMHKPVKILRDDARVRLANQVNLTEALRVALLTLPAEFSENELYEQIAGISYKGDFRMVIGENPNKVKNIVEKQLPHFNRVYSHLLEDFPNVALLGNGRVQQDTNPKYQSLMLQKLSKNLYQKVLIEHQRYARINGLKIPEEKDLLHQQIISSPDLVKYIDRGLFEIIAWPALTQSAKGIITAGPARTGRYAGEKLKKWWHAKK</sequence>
<dbReference type="UniPathway" id="UPA00557">
    <property type="reaction ID" value="UER00614"/>
</dbReference>
<evidence type="ECO:0000256" key="17">
    <source>
        <dbReference type="ARBA" id="ARBA00023264"/>
    </source>
</evidence>
<evidence type="ECO:0000256" key="4">
    <source>
        <dbReference type="ARBA" id="ARBA00005189"/>
    </source>
</evidence>
<dbReference type="GO" id="GO:0032049">
    <property type="term" value="P:cardiolipin biosynthetic process"/>
    <property type="evidence" value="ECO:0007669"/>
    <property type="project" value="InterPro"/>
</dbReference>
<gene>
    <name evidence="19" type="ORF">INT43_002057</name>
</gene>
<dbReference type="EC" id="2.7.7.41" evidence="6"/>
<evidence type="ECO:0000256" key="13">
    <source>
        <dbReference type="ARBA" id="ARBA00023098"/>
    </source>
</evidence>
<comment type="caution">
    <text evidence="19">The sequence shown here is derived from an EMBL/GenBank/DDBJ whole genome shotgun (WGS) entry which is preliminary data.</text>
</comment>
<evidence type="ECO:0000313" key="19">
    <source>
        <dbReference type="EMBL" id="KAG2179207.1"/>
    </source>
</evidence>
<keyword evidence="9" id="KW-0808">Transferase</keyword>
<evidence type="ECO:0000256" key="3">
    <source>
        <dbReference type="ARBA" id="ARBA00005119"/>
    </source>
</evidence>
<evidence type="ECO:0000256" key="7">
    <source>
        <dbReference type="ARBA" id="ARBA00018337"/>
    </source>
</evidence>
<keyword evidence="10" id="KW-0548">Nucleotidyltransferase</keyword>